<proteinExistence type="predicted"/>
<protein>
    <submittedName>
        <fullName evidence="1">Uncharacterized protein</fullName>
    </submittedName>
</protein>
<accession>A0A224YB99</accession>
<sequence length="130" mass="14228">MTPSGTDFRALPSSLHFLQLRRERPTDDGIVGSSVDESGDVVAVEYYVEVAGSSSCVAVGSRRRITAASKCCSASMLRRPVLVGPRRFVSRASSASRRVLQVSSRCRRRRPRRIFGISSYSNRTSIGCCP</sequence>
<dbReference type="AlphaFoldDB" id="A0A224YB99"/>
<evidence type="ECO:0000313" key="1">
    <source>
        <dbReference type="EMBL" id="MAA12929.1"/>
    </source>
</evidence>
<dbReference type="EMBL" id="GFPF01001783">
    <property type="protein sequence ID" value="MAA12929.1"/>
    <property type="molecule type" value="Transcribed_RNA"/>
</dbReference>
<organism evidence="1">
    <name type="scientific">Rhipicephalus zambeziensis</name>
    <dbReference type="NCBI Taxonomy" id="60191"/>
    <lineage>
        <taxon>Eukaryota</taxon>
        <taxon>Metazoa</taxon>
        <taxon>Ecdysozoa</taxon>
        <taxon>Arthropoda</taxon>
        <taxon>Chelicerata</taxon>
        <taxon>Arachnida</taxon>
        <taxon>Acari</taxon>
        <taxon>Parasitiformes</taxon>
        <taxon>Ixodida</taxon>
        <taxon>Ixodoidea</taxon>
        <taxon>Ixodidae</taxon>
        <taxon>Rhipicephalinae</taxon>
        <taxon>Rhipicephalus</taxon>
        <taxon>Rhipicephalus</taxon>
    </lineage>
</organism>
<reference evidence="1" key="1">
    <citation type="journal article" date="2017" name="Parasit. Vectors">
        <title>Sialotranscriptomics of Rhipicephalus zambeziensis reveals intricate expression profiles of secretory proteins and suggests tight temporal transcriptional regulation during blood-feeding.</title>
        <authorList>
            <person name="de Castro M.H."/>
            <person name="de Klerk D."/>
            <person name="Pienaar R."/>
            <person name="Rees D.J.G."/>
            <person name="Mans B.J."/>
        </authorList>
    </citation>
    <scope>NUCLEOTIDE SEQUENCE</scope>
    <source>
        <tissue evidence="1">Salivary glands</tissue>
    </source>
</reference>
<name>A0A224YB99_9ACAR</name>